<protein>
    <submittedName>
        <fullName evidence="1">Uncharacterized protein</fullName>
    </submittedName>
</protein>
<evidence type="ECO:0000313" key="1">
    <source>
        <dbReference type="EMBL" id="OFC61985.1"/>
    </source>
</evidence>
<comment type="caution">
    <text evidence="1">The sequence shown here is derived from an EMBL/GenBank/DDBJ whole genome shotgun (WGS) entry which is preliminary data.</text>
</comment>
<gene>
    <name evidence="1" type="ORF">BAE30_03260</name>
</gene>
<accession>A0A1E7Z057</accession>
<dbReference type="AlphaFoldDB" id="A0A1E7Z057"/>
<proteinExistence type="predicted"/>
<sequence length="159" mass="18929">MTERLSNMHFMALRSLAKEPWYIKPWLPGRKMQWKINKQWCYIYDLDDTIFPMDKEGCHLYHGDPSLWDRAFDACRDLVSMGFAEEELIHVGPDPDCHIQDRLEYRLTERGRNFLERVSAKKKDCTILEAEQPAMPKGMGIGKVWFRWTEKAKGWLSRF</sequence>
<name>A0A1E7Z057_9PROT</name>
<organism evidence="1 2">
    <name type="scientific">Acidithiobacillus caldus</name>
    <dbReference type="NCBI Taxonomy" id="33059"/>
    <lineage>
        <taxon>Bacteria</taxon>
        <taxon>Pseudomonadati</taxon>
        <taxon>Pseudomonadota</taxon>
        <taxon>Acidithiobacillia</taxon>
        <taxon>Acidithiobacillales</taxon>
        <taxon>Acidithiobacillaceae</taxon>
        <taxon>Acidithiobacillus</taxon>
    </lineage>
</organism>
<reference evidence="1 2" key="1">
    <citation type="submission" date="2016-06" db="EMBL/GenBank/DDBJ databases">
        <title>Gene turnover analysis identifies the evolutionary adaptation of the extremophile Acidithiobacillus caldus.</title>
        <authorList>
            <person name="Zhang X."/>
        </authorList>
    </citation>
    <scope>NUCLEOTIDE SEQUENCE [LARGE SCALE GENOMIC DNA]</scope>
    <source>
        <strain evidence="1 2">S1</strain>
    </source>
</reference>
<dbReference type="EMBL" id="LZYH01000301">
    <property type="protein sequence ID" value="OFC61985.1"/>
    <property type="molecule type" value="Genomic_DNA"/>
</dbReference>
<evidence type="ECO:0000313" key="2">
    <source>
        <dbReference type="Proteomes" id="UP000175707"/>
    </source>
</evidence>
<dbReference type="Proteomes" id="UP000175707">
    <property type="component" value="Unassembled WGS sequence"/>
</dbReference>